<keyword evidence="5" id="KW-0472">Membrane</keyword>
<evidence type="ECO:0000256" key="4">
    <source>
        <dbReference type="ARBA" id="ARBA00022679"/>
    </source>
</evidence>
<protein>
    <submittedName>
        <fullName evidence="6">4-alpha-L-fucosyltransferase glycosyl transferase group 56</fullName>
    </submittedName>
</protein>
<dbReference type="GO" id="GO:0008417">
    <property type="term" value="F:fucosyltransferase activity"/>
    <property type="evidence" value="ECO:0007669"/>
    <property type="project" value="InterPro"/>
</dbReference>
<dbReference type="EMBL" id="FMYT01000032">
    <property type="protein sequence ID" value="SDD19221.1"/>
    <property type="molecule type" value="Genomic_DNA"/>
</dbReference>
<evidence type="ECO:0000256" key="5">
    <source>
        <dbReference type="ARBA" id="ARBA00023136"/>
    </source>
</evidence>
<keyword evidence="4 6" id="KW-0808">Transferase</keyword>
<keyword evidence="2" id="KW-0997">Cell inner membrane</keyword>
<gene>
    <name evidence="6" type="ORF">SAMN04488597_13219</name>
</gene>
<sequence length="352" mass="42666">MKYLHIMNNDKKFIPNYIKTIENNFKFQEHHFIIFSQNNNDYYKKHNNIYLIDKKKKYFNLEKKLYKAEKIILHSLFNRNVIMILFLQPWLLKKSKWVLWGADLYNYRREKKKIKHKLLEFMRGKVIKNLEGVITYIKGDYELTQEWYNTKANYYESMMYLSNSPSYNIDEKELKVKIKEHTFIQIGNSADSRNNHIKILDVINKFNNKYNRKIKIICPLSYGNEKYAKRVIDYGKSLFGKDFVPLTKFMDLKTYNKLQSNIDIAIFNHKRQQAMGNILTLLYLGKKVYIRDDITTWDFMKKIDIKVFSFNNYNNNLLEKIDPEVAKQNREKIDSRFNIDLFIEEWTNIFNS</sequence>
<evidence type="ECO:0000256" key="2">
    <source>
        <dbReference type="ARBA" id="ARBA00022519"/>
    </source>
</evidence>
<evidence type="ECO:0000256" key="3">
    <source>
        <dbReference type="ARBA" id="ARBA00022676"/>
    </source>
</evidence>
<keyword evidence="3 6" id="KW-0328">Glycosyltransferase</keyword>
<keyword evidence="1" id="KW-1003">Cell membrane</keyword>
<accession>A0A1G6SRG1</accession>
<dbReference type="Pfam" id="PF07429">
    <property type="entry name" value="Glyco_transf_56"/>
    <property type="match status" value="1"/>
</dbReference>
<organism evidence="6 7">
    <name type="scientific">Halanaerobium congolense</name>
    <dbReference type="NCBI Taxonomy" id="54121"/>
    <lineage>
        <taxon>Bacteria</taxon>
        <taxon>Bacillati</taxon>
        <taxon>Bacillota</taxon>
        <taxon>Clostridia</taxon>
        <taxon>Halanaerobiales</taxon>
        <taxon>Halanaerobiaceae</taxon>
        <taxon>Halanaerobium</taxon>
    </lineage>
</organism>
<dbReference type="GO" id="GO:0009246">
    <property type="term" value="P:enterobacterial common antigen biosynthetic process"/>
    <property type="evidence" value="ECO:0007669"/>
    <property type="project" value="InterPro"/>
</dbReference>
<reference evidence="6 7" key="1">
    <citation type="submission" date="2016-10" db="EMBL/GenBank/DDBJ databases">
        <authorList>
            <person name="Varghese N."/>
            <person name="Submissions S."/>
        </authorList>
    </citation>
    <scope>NUCLEOTIDE SEQUENCE [LARGE SCALE GENOMIC DNA]</scope>
    <source>
        <strain evidence="6 7">WG10</strain>
    </source>
</reference>
<evidence type="ECO:0000313" key="6">
    <source>
        <dbReference type="EMBL" id="SDD19221.1"/>
    </source>
</evidence>
<dbReference type="RefSeq" id="WP_149796941.1">
    <property type="nucleotide sequence ID" value="NZ_FMYT01000032.1"/>
</dbReference>
<evidence type="ECO:0000313" key="7">
    <source>
        <dbReference type="Proteomes" id="UP000324896"/>
    </source>
</evidence>
<dbReference type="Proteomes" id="UP000324896">
    <property type="component" value="Unassembled WGS sequence"/>
</dbReference>
<proteinExistence type="predicted"/>
<dbReference type="InterPro" id="IPR009993">
    <property type="entry name" value="WecF"/>
</dbReference>
<dbReference type="AlphaFoldDB" id="A0A1G6SRG1"/>
<name>A0A1G6SRG1_9FIRM</name>
<evidence type="ECO:0000256" key="1">
    <source>
        <dbReference type="ARBA" id="ARBA00022475"/>
    </source>
</evidence>